<sequence length="527" mass="57278">MAHDTDRRPRNWYRLDNVGKFYSSQAGRSAQTVFRYAATMSEPVNPTALQTAWEHTIAVFPSFNVHLRNGFFWHYLEQSERTPAVEPERHPICARLHTGPDSPLLRVSYYQARINLEVSHMIADGRGALVLFKALLHEYAHVRYGIEAAAAGLDGSAAQKAEDGFAKFYDPSDATAARHHRDADAGTDTAAEADGKSTEGSANDSPASANNANAQQSTTDGGVSNAHKPRLYRIAGLRDRTRPTFMECHLDVRAALGIAHRMDVTLTALLVAAIIGAIRDSMPRRQRNRAIRVDIPVDLRAFFDSRTVRNFFGLTFVAYTPGDTDESLETIARRINTQLAAAVVRERAVTHTNRMIRLERNPLLRLSPSPAKDLVLELASRIVAASTTTTMSNIGRVRLDDAMAPYVRDLNVTTTPEGLNFMACSYGNDLSIGISTSLADLDAVRGLCRTLTGLGLQVRMHIAGAEAQHAGIMDGAADTTDDTNGITTTSNATAKPSSNASCAMNTTDATDNATRGTANGLPEKERA</sequence>
<evidence type="ECO:0000259" key="4">
    <source>
        <dbReference type="Pfam" id="PF16911"/>
    </source>
</evidence>
<feature type="region of interest" description="Disordered" evidence="3">
    <location>
        <begin position="483"/>
        <end position="527"/>
    </location>
</feature>
<dbReference type="RefSeq" id="WP_169171774.1">
    <property type="nucleotide sequence ID" value="NZ_JAAIII010000002.1"/>
</dbReference>
<dbReference type="SUPFAM" id="SSF52777">
    <property type="entry name" value="CoA-dependent acyltransferases"/>
    <property type="match status" value="2"/>
</dbReference>
<reference evidence="5 6" key="1">
    <citation type="submission" date="2020-02" db="EMBL/GenBank/DDBJ databases">
        <title>Characterization of phylogenetic diversity of novel bifidobacterial species isolated in Czech ZOOs.</title>
        <authorList>
            <person name="Lugli G.A."/>
            <person name="Vera N.B."/>
            <person name="Ventura M."/>
        </authorList>
    </citation>
    <scope>NUCLEOTIDE SEQUENCE [LARGE SCALE GENOMIC DNA]</scope>
    <source>
        <strain evidence="5 6">DSM 109957</strain>
    </source>
</reference>
<feature type="compositionally biased region" description="Low complexity" evidence="3">
    <location>
        <begin position="505"/>
        <end position="520"/>
    </location>
</feature>
<dbReference type="GO" id="GO:0016746">
    <property type="term" value="F:acyltransferase activity"/>
    <property type="evidence" value="ECO:0007669"/>
    <property type="project" value="UniProtKB-KW"/>
</dbReference>
<name>A0A7Y0ENY3_9BIFI</name>
<dbReference type="PANTHER" id="PTHR28037:SF1">
    <property type="entry name" value="ALCOHOL O-ACETYLTRANSFERASE 1-RELATED"/>
    <property type="match status" value="1"/>
</dbReference>
<keyword evidence="1 5" id="KW-0808">Transferase</keyword>
<dbReference type="AlphaFoldDB" id="A0A7Y0ENY3"/>
<evidence type="ECO:0000313" key="5">
    <source>
        <dbReference type="EMBL" id="NMM93744.1"/>
    </source>
</evidence>
<evidence type="ECO:0000256" key="1">
    <source>
        <dbReference type="ARBA" id="ARBA00022679"/>
    </source>
</evidence>
<feature type="region of interest" description="Disordered" evidence="3">
    <location>
        <begin position="176"/>
        <end position="226"/>
    </location>
</feature>
<comment type="caution">
    <text evidence="5">The sequence shown here is derived from an EMBL/GenBank/DDBJ whole genome shotgun (WGS) entry which is preliminary data.</text>
</comment>
<evidence type="ECO:0000313" key="6">
    <source>
        <dbReference type="Proteomes" id="UP000532194"/>
    </source>
</evidence>
<proteinExistence type="predicted"/>
<organism evidence="5 6">
    <name type="scientific">Bifidobacterium oedipodis</name>
    <dbReference type="NCBI Taxonomy" id="2675322"/>
    <lineage>
        <taxon>Bacteria</taxon>
        <taxon>Bacillati</taxon>
        <taxon>Actinomycetota</taxon>
        <taxon>Actinomycetes</taxon>
        <taxon>Bifidobacteriales</taxon>
        <taxon>Bifidobacteriaceae</taxon>
        <taxon>Bifidobacterium</taxon>
    </lineage>
</organism>
<evidence type="ECO:0000256" key="2">
    <source>
        <dbReference type="ARBA" id="ARBA00023315"/>
    </source>
</evidence>
<dbReference type="Gene3D" id="3.30.559.30">
    <property type="entry name" value="Nonribosomal peptide synthetase, condensation domain"/>
    <property type="match status" value="1"/>
</dbReference>
<keyword evidence="6" id="KW-1185">Reference proteome</keyword>
<dbReference type="Proteomes" id="UP000532194">
    <property type="component" value="Unassembled WGS sequence"/>
</dbReference>
<evidence type="ECO:0000256" key="3">
    <source>
        <dbReference type="SAM" id="MobiDB-lite"/>
    </source>
</evidence>
<dbReference type="InterPro" id="IPR031641">
    <property type="entry name" value="PapA_C"/>
</dbReference>
<dbReference type="Pfam" id="PF16911">
    <property type="entry name" value="PapA_C"/>
    <property type="match status" value="1"/>
</dbReference>
<dbReference type="PANTHER" id="PTHR28037">
    <property type="entry name" value="ALCOHOL O-ACETYLTRANSFERASE 1-RELATED"/>
    <property type="match status" value="1"/>
</dbReference>
<keyword evidence="2" id="KW-0012">Acyltransferase</keyword>
<feature type="compositionally biased region" description="Polar residues" evidence="3">
    <location>
        <begin position="490"/>
        <end position="504"/>
    </location>
</feature>
<dbReference type="EMBL" id="JAAIII010000002">
    <property type="protein sequence ID" value="NMM93744.1"/>
    <property type="molecule type" value="Genomic_DNA"/>
</dbReference>
<accession>A0A7Y0ENY3</accession>
<dbReference type="InterPro" id="IPR052058">
    <property type="entry name" value="Alcohol_O-acetyltransferase"/>
</dbReference>
<gene>
    <name evidence="5" type="ORF">G1C95_0929</name>
</gene>
<feature type="domain" description="Phthiocerol/phthiodiolone dimycocerosyl transferase C-terminal" evidence="4">
    <location>
        <begin position="258"/>
        <end position="351"/>
    </location>
</feature>
<feature type="compositionally biased region" description="Low complexity" evidence="3">
    <location>
        <begin position="201"/>
        <end position="220"/>
    </location>
</feature>
<protein>
    <submittedName>
        <fullName evidence="5">Alcohol acetyltransferase</fullName>
    </submittedName>
</protein>